<accession>A0ABV6JYD0</accession>
<dbReference type="RefSeq" id="WP_377046062.1">
    <property type="nucleotide sequence ID" value="NZ_JBHLUN010000014.1"/>
</dbReference>
<gene>
    <name evidence="1" type="ORF">ACFFGY_18820</name>
</gene>
<comment type="caution">
    <text evidence="1">The sequence shown here is derived from an EMBL/GenBank/DDBJ whole genome shotgun (WGS) entry which is preliminary data.</text>
</comment>
<reference evidence="1 2" key="1">
    <citation type="submission" date="2024-09" db="EMBL/GenBank/DDBJ databases">
        <authorList>
            <person name="Sun Q."/>
            <person name="Mori K."/>
        </authorList>
    </citation>
    <scope>NUCLEOTIDE SEQUENCE [LARGE SCALE GENOMIC DNA]</scope>
    <source>
        <strain evidence="1 2">TBRC 5777</strain>
    </source>
</reference>
<evidence type="ECO:0008006" key="3">
    <source>
        <dbReference type="Google" id="ProtNLM"/>
    </source>
</evidence>
<organism evidence="1 2">
    <name type="scientific">Roseomonas elaeocarpi</name>
    <dbReference type="NCBI Taxonomy" id="907779"/>
    <lineage>
        <taxon>Bacteria</taxon>
        <taxon>Pseudomonadati</taxon>
        <taxon>Pseudomonadota</taxon>
        <taxon>Alphaproteobacteria</taxon>
        <taxon>Acetobacterales</taxon>
        <taxon>Roseomonadaceae</taxon>
        <taxon>Roseomonas</taxon>
    </lineage>
</organism>
<dbReference type="EMBL" id="JBHLUN010000014">
    <property type="protein sequence ID" value="MFC0410312.1"/>
    <property type="molecule type" value="Genomic_DNA"/>
</dbReference>
<dbReference type="Proteomes" id="UP001589865">
    <property type="component" value="Unassembled WGS sequence"/>
</dbReference>
<sequence>MFQHSSPVGRPGHANWDEASEQLTLVLIQFQGHDLPLSLVELRELTGLRKNVLLRVLSAARQRGDLVQAGPYQWRLSQGG</sequence>
<keyword evidence="2" id="KW-1185">Reference proteome</keyword>
<name>A0ABV6JYD0_9PROT</name>
<evidence type="ECO:0000313" key="1">
    <source>
        <dbReference type="EMBL" id="MFC0410312.1"/>
    </source>
</evidence>
<proteinExistence type="predicted"/>
<evidence type="ECO:0000313" key="2">
    <source>
        <dbReference type="Proteomes" id="UP001589865"/>
    </source>
</evidence>
<protein>
    <recommendedName>
        <fullName evidence="3">MarR family transcriptional regulator</fullName>
    </recommendedName>
</protein>